<name>A0A1J1GQ13_PLAGA</name>
<dbReference type="EMBL" id="CVMV01000013">
    <property type="protein sequence ID" value="CRG93114.1"/>
    <property type="molecule type" value="Genomic_DNA"/>
</dbReference>
<comment type="caution">
    <text evidence="3">The sequence shown here is derived from an EMBL/GenBank/DDBJ whole genome shotgun (WGS) entry which is preliminary data.</text>
</comment>
<feature type="region of interest" description="Disordered" evidence="2">
    <location>
        <begin position="832"/>
        <end position="992"/>
    </location>
</feature>
<feature type="compositionally biased region" description="Basic residues" evidence="2">
    <location>
        <begin position="921"/>
        <end position="934"/>
    </location>
</feature>
<feature type="compositionally biased region" description="Basic and acidic residues" evidence="2">
    <location>
        <begin position="1040"/>
        <end position="1197"/>
    </location>
</feature>
<accession>A0A1J1GQ13</accession>
<evidence type="ECO:0000256" key="2">
    <source>
        <dbReference type="SAM" id="MobiDB-lite"/>
    </source>
</evidence>
<feature type="compositionally biased region" description="Basic and acidic residues" evidence="2">
    <location>
        <begin position="880"/>
        <end position="920"/>
    </location>
</feature>
<dbReference type="RefSeq" id="XP_028525936.1">
    <property type="nucleotide sequence ID" value="XM_028670644.1"/>
</dbReference>
<dbReference type="GeneID" id="39729342"/>
<dbReference type="OMA" id="FENIHND"/>
<gene>
    <name evidence="3" type="ORF">PGAL8A_00081800</name>
</gene>
<protein>
    <submittedName>
        <fullName evidence="3">Uncharacterized protein</fullName>
    </submittedName>
</protein>
<organism evidence="3 4">
    <name type="scientific">Plasmodium gallinaceum</name>
    <dbReference type="NCBI Taxonomy" id="5849"/>
    <lineage>
        <taxon>Eukaryota</taxon>
        <taxon>Sar</taxon>
        <taxon>Alveolata</taxon>
        <taxon>Apicomplexa</taxon>
        <taxon>Aconoidasida</taxon>
        <taxon>Haemosporida</taxon>
        <taxon>Plasmodiidae</taxon>
        <taxon>Plasmodium</taxon>
        <taxon>Plasmodium (Haemamoeba)</taxon>
    </lineage>
</organism>
<evidence type="ECO:0000313" key="3">
    <source>
        <dbReference type="EMBL" id="CRG93114.1"/>
    </source>
</evidence>
<dbReference type="VEuPathDB" id="PlasmoDB:PGAL8A_00081800"/>
<keyword evidence="4" id="KW-1185">Reference proteome</keyword>
<reference evidence="3" key="1">
    <citation type="submission" date="2015-04" db="EMBL/GenBank/DDBJ databases">
        <authorList>
            <consortium name="Pathogen Informatics"/>
        </authorList>
    </citation>
    <scope>NUCLEOTIDE SEQUENCE [LARGE SCALE GENOMIC DNA]</scope>
    <source>
        <strain evidence="3">8A</strain>
    </source>
</reference>
<feature type="compositionally biased region" description="Basic and acidic residues" evidence="2">
    <location>
        <begin position="935"/>
        <end position="992"/>
    </location>
</feature>
<sequence length="1360" mass="159832">MMSINHDFLSGNFLGYPLEENTLLSHQNFNLKKYKINPLKNNIFNNNEDLLKELDELREYKKIINQKIKRYENIIYSYKNQIRNLKKNMLNGGEVNIQLINIFVNTICDIIEYLCTDINKPVLSTLPFIHTIINSAPLRDKKIYQCSKLIHITLTQINNENKINDKEKSIQEEEDQFYQFSPHKLQDLEWLASETNDKGWLTVGDRWELCKRDLKWLCVKTNNRSWLLHRHMWENSSNDLKYISVLFDDKKWLNLYKIWKFVPLSVKLRAISLKDPSICKPSLNEIMLKDDDIYKINMLELNSDISDLLKRNYLKYKLNDKMSDSLRDNSYEFENYIDKNENDLLTYRKIKQREDILEKSLEYNSCNTKEENILEGNENRLISNFLPREYIKNEKSSRNKLLNSKNVESEKVNTLKQEPLTKVLKKIPISVLKNENTKNNEIQKSKNILPKSFIKHEENNVNKKNSIIIKTTKGIIDNKSIINKEVMKGLQETKVKLELFKEGFSAKQIILKKIPQNITDKSLFNKENVEKNNEKVMEIKEFLKQNSNQKIQENKTTNNKEHKLNNDKKEKEIINNIKQKCVIPEKNILNNIKKENMTIKLPQSGSNLLEKKEIENKKEFIIPKTVIPTKIAAPLSILPKIKEENLKKNLIIPKLDSSKEKMLMLNKNNNFHAKDADVINEKSLENKNKNIISKTSIPKKIAAPLSILPKIKEENSKKFPIILKKNSSKENLLNINKNGSSETNQSSCILNENDSKNENVINITCDSQNTNPNDLKTIKRKESILRTHAFINNEKEIKINTPNKTEDPKKEPQSAVTNYFTDLFNAFNFVTKKEDDEIPDENEHNKVETEENRENENQKDLNEENLKNETKNSDEEENSVMDKKNLTKEGNKSEEKKDMMDEKKNSLKEEKFLEKEDGNSKLKRKHTKVKKKGSKEKEHDKNKKNIHSEEMDSRKKEEHSDKDAREKEHLNEKIKCSEEEKDSREKITDLEIKEKYIKDNEKECLNKMEKDLKEVENLKEEVKDLGKVEKELKQKKKKSKEKDSKERTTSEEKEDLNKKKKDSKKERNLEEVKEDLDEKKKDLKERATLEVKEDLNEKKKDLKERTTSEIKEDLDEKKKDLKERTTSEIKEDLDEKKKDSKKERNLEEVGDLVKKKNKKDEEKNLEEKDYLDKKKEDLKEKKKTNEKILKRESRDDSNELKIKLKSIKSLRNLNSNKYSIKSNLQGYSNKGKLLKNENFPNLEKKIENNKNISVGIEKEGNNKILDETYLESKISDQKNKSMFLEKPSVKFTKNKPSSILQKLLDSDLSDFDSSSKKMTAEEIAKHTNASLQISVKRKASLSSIKVKSKLMPKPKPLFNL</sequence>
<dbReference type="Proteomes" id="UP000220797">
    <property type="component" value="Unassembled WGS sequence"/>
</dbReference>
<feature type="region of interest" description="Disordered" evidence="2">
    <location>
        <begin position="1019"/>
        <end position="1197"/>
    </location>
</feature>
<keyword evidence="1" id="KW-0175">Coiled coil</keyword>
<feature type="compositionally biased region" description="Basic and acidic residues" evidence="2">
    <location>
        <begin position="832"/>
        <end position="873"/>
    </location>
</feature>
<proteinExistence type="predicted"/>
<feature type="compositionally biased region" description="Basic and acidic residues" evidence="2">
    <location>
        <begin position="1019"/>
        <end position="1032"/>
    </location>
</feature>
<dbReference type="OrthoDB" id="6093641at2759"/>
<evidence type="ECO:0000313" key="4">
    <source>
        <dbReference type="Proteomes" id="UP000220797"/>
    </source>
</evidence>
<evidence type="ECO:0000256" key="1">
    <source>
        <dbReference type="SAM" id="Coils"/>
    </source>
</evidence>
<feature type="coiled-coil region" evidence="1">
    <location>
        <begin position="40"/>
        <end position="88"/>
    </location>
</feature>